<comment type="caution">
    <text evidence="2">The sequence shown here is derived from an EMBL/GenBank/DDBJ whole genome shotgun (WGS) entry which is preliminary data.</text>
</comment>
<evidence type="ECO:0000313" key="2">
    <source>
        <dbReference type="EMBL" id="MCY1007265.1"/>
    </source>
</evidence>
<dbReference type="AlphaFoldDB" id="A0A9X3EP28"/>
<sequence>MTTPNQKNPQQQQGTRQDRGTGQTQDERQRNPQQGGRQQTDSPASTPRTDRDVQQQDYPNRNRTDMGDRTDVDDKGQQDR</sequence>
<proteinExistence type="predicted"/>
<feature type="region of interest" description="Disordered" evidence="1">
    <location>
        <begin position="1"/>
        <end position="80"/>
    </location>
</feature>
<gene>
    <name evidence="2" type="ORF">OV079_17225</name>
</gene>
<reference evidence="2" key="1">
    <citation type="submission" date="2022-11" db="EMBL/GenBank/DDBJ databases">
        <title>Minimal conservation of predation-associated metabolite biosynthetic gene clusters underscores biosynthetic potential of Myxococcota including descriptions for ten novel species: Archangium lansinium sp. nov., Myxococcus landrumus sp. nov., Nannocystis bai.</title>
        <authorList>
            <person name="Ahearne A."/>
            <person name="Stevens C."/>
            <person name="Phillips K."/>
        </authorList>
    </citation>
    <scope>NUCLEOTIDE SEQUENCE</scope>
    <source>
        <strain evidence="2">Na p29</strain>
    </source>
</reference>
<accession>A0A9X3EP28</accession>
<name>A0A9X3EP28_9BACT</name>
<keyword evidence="3" id="KW-1185">Reference proteome</keyword>
<dbReference type="RefSeq" id="WP_267769867.1">
    <property type="nucleotide sequence ID" value="NZ_CP185339.1"/>
</dbReference>
<organism evidence="2 3">
    <name type="scientific">Nannocystis pusilla</name>
    <dbReference type="NCBI Taxonomy" id="889268"/>
    <lineage>
        <taxon>Bacteria</taxon>
        <taxon>Pseudomonadati</taxon>
        <taxon>Myxococcota</taxon>
        <taxon>Polyangia</taxon>
        <taxon>Nannocystales</taxon>
        <taxon>Nannocystaceae</taxon>
        <taxon>Nannocystis</taxon>
    </lineage>
</organism>
<evidence type="ECO:0000313" key="3">
    <source>
        <dbReference type="Proteomes" id="UP001150924"/>
    </source>
</evidence>
<feature type="compositionally biased region" description="Basic and acidic residues" evidence="1">
    <location>
        <begin position="48"/>
        <end position="80"/>
    </location>
</feature>
<evidence type="ECO:0000256" key="1">
    <source>
        <dbReference type="SAM" id="MobiDB-lite"/>
    </source>
</evidence>
<feature type="compositionally biased region" description="Low complexity" evidence="1">
    <location>
        <begin position="1"/>
        <end position="24"/>
    </location>
</feature>
<dbReference type="Proteomes" id="UP001150924">
    <property type="component" value="Unassembled WGS sequence"/>
</dbReference>
<dbReference type="EMBL" id="JAPNKE010000002">
    <property type="protein sequence ID" value="MCY1007265.1"/>
    <property type="molecule type" value="Genomic_DNA"/>
</dbReference>
<protein>
    <submittedName>
        <fullName evidence="2">Uncharacterized protein</fullName>
    </submittedName>
</protein>